<keyword evidence="1" id="KW-0812">Transmembrane</keyword>
<protein>
    <submittedName>
        <fullName evidence="2">Uncharacterized protein</fullName>
    </submittedName>
</protein>
<feature type="transmembrane region" description="Helical" evidence="1">
    <location>
        <begin position="261"/>
        <end position="278"/>
    </location>
</feature>
<feature type="transmembrane region" description="Helical" evidence="1">
    <location>
        <begin position="196"/>
        <end position="214"/>
    </location>
</feature>
<dbReference type="Proteomes" id="UP000182958">
    <property type="component" value="Unassembled WGS sequence"/>
</dbReference>
<feature type="transmembrane region" description="Helical" evidence="1">
    <location>
        <begin position="12"/>
        <end position="30"/>
    </location>
</feature>
<feature type="transmembrane region" description="Helical" evidence="1">
    <location>
        <begin position="284"/>
        <end position="299"/>
    </location>
</feature>
<feature type="transmembrane region" description="Helical" evidence="1">
    <location>
        <begin position="42"/>
        <end position="59"/>
    </location>
</feature>
<dbReference type="AlphaFoldDB" id="A0A1K1PIW9"/>
<accession>A0A1K1PIW9</accession>
<evidence type="ECO:0000313" key="2">
    <source>
        <dbReference type="EMBL" id="SFW47559.1"/>
    </source>
</evidence>
<feature type="transmembrane region" description="Helical" evidence="1">
    <location>
        <begin position="71"/>
        <end position="89"/>
    </location>
</feature>
<feature type="transmembrane region" description="Helical" evidence="1">
    <location>
        <begin position="396"/>
        <end position="417"/>
    </location>
</feature>
<dbReference type="EMBL" id="FPJA01000008">
    <property type="protein sequence ID" value="SFW47559.1"/>
    <property type="molecule type" value="Genomic_DNA"/>
</dbReference>
<keyword evidence="3" id="KW-1185">Reference proteome</keyword>
<evidence type="ECO:0000256" key="1">
    <source>
        <dbReference type="SAM" id="Phobius"/>
    </source>
</evidence>
<feature type="transmembrane region" description="Helical" evidence="1">
    <location>
        <begin position="464"/>
        <end position="485"/>
    </location>
</feature>
<feature type="transmembrane region" description="Helical" evidence="1">
    <location>
        <begin position="306"/>
        <end position="326"/>
    </location>
</feature>
<feature type="transmembrane region" description="Helical" evidence="1">
    <location>
        <begin position="234"/>
        <end position="254"/>
    </location>
</feature>
<feature type="transmembrane region" description="Helical" evidence="1">
    <location>
        <begin position="359"/>
        <end position="376"/>
    </location>
</feature>
<organism evidence="2 3">
    <name type="scientific">Selenomonas ruminantium</name>
    <dbReference type="NCBI Taxonomy" id="971"/>
    <lineage>
        <taxon>Bacteria</taxon>
        <taxon>Bacillati</taxon>
        <taxon>Bacillota</taxon>
        <taxon>Negativicutes</taxon>
        <taxon>Selenomonadales</taxon>
        <taxon>Selenomonadaceae</taxon>
        <taxon>Selenomonas</taxon>
    </lineage>
</organism>
<proteinExistence type="predicted"/>
<feature type="transmembrane region" description="Helical" evidence="1">
    <location>
        <begin position="423"/>
        <end position="443"/>
    </location>
</feature>
<feature type="transmembrane region" description="Helical" evidence="1">
    <location>
        <begin position="161"/>
        <end position="184"/>
    </location>
</feature>
<keyword evidence="1" id="KW-0472">Membrane</keyword>
<gene>
    <name evidence="2" type="ORF">SAMN02910323_2028</name>
</gene>
<reference evidence="3" key="1">
    <citation type="submission" date="2016-11" db="EMBL/GenBank/DDBJ databases">
        <authorList>
            <person name="Varghese N."/>
            <person name="Submissions S."/>
        </authorList>
    </citation>
    <scope>NUCLEOTIDE SEQUENCE [LARGE SCALE GENOMIC DNA]</scope>
    <source>
        <strain evidence="3">C3</strain>
    </source>
</reference>
<evidence type="ECO:0000313" key="3">
    <source>
        <dbReference type="Proteomes" id="UP000182958"/>
    </source>
</evidence>
<keyword evidence="1" id="KW-1133">Transmembrane helix</keyword>
<name>A0A1K1PIW9_SELRU</name>
<sequence>MEDVVGENNVMPRLCGFVITILLTIVVLLTSWHSGVLYAKDIQFFALGMLFIWGGLLARAKGWRAYSQREIGIDVFFFLFLGLFLANTWHMHTISNVPLCAINAETEGIHRDTLYHNALASSIAAYGYPSLLVNSDAFHNYHFGSHYILGILSNLMNMPTFFVYSYIYPLLFFAVYPSLILAIGRRLRKYLGIDERISLSDIVAVIAFMTYFLLPKNWMNAMADWKPSWVGSESFLVANTICLLFFYILLWMINNRMFQKASMKIVFLCVVVPIFILAMSLCKISVGAIFLVGVIYYLIRTNGCKLWTITLVLWYVLMLLGCHYIPNIFYSPMLSGTTDASYNFKLLYFFLHDVHKWCQIPHLMVFFASAWLFLWWRKKFGMPKSIIEIIKSRKYIIEETLVVICIVGYLPGNIIAIGGGSGFYFAAIQQLYATVLLIGFAIPQKIYMMILKYVHERKGVKRNLLLLFVVFVCCNSLVNGMKYSYSIYKDIVQSSHQYEEAKRNRSYWSTIKGINDLTAGHKQDFYIYVCPSANVWQRFKDHDSSLFFYPAMTGVVCIGELYYADGEWHTNDGVPKKKGYTYRPAKIEEKLSADDALLKAQADGKKAIIYIYDDTYKVKFL</sequence>